<proteinExistence type="predicted"/>
<accession>A0A011TCG6</accession>
<reference evidence="1 3" key="1">
    <citation type="submission" date="2014-02" db="EMBL/GenBank/DDBJ databases">
        <title>Aquamicrobium defluvii Genome sequencing.</title>
        <authorList>
            <person name="Wang X."/>
        </authorList>
    </citation>
    <scope>NUCLEOTIDE SEQUENCE [LARGE SCALE GENOMIC DNA]</scope>
    <source>
        <strain evidence="1 3">W13Z1</strain>
    </source>
</reference>
<organism evidence="1 3">
    <name type="scientific">Aquamicrobium defluvii</name>
    <dbReference type="NCBI Taxonomy" id="69279"/>
    <lineage>
        <taxon>Bacteria</taxon>
        <taxon>Pseudomonadati</taxon>
        <taxon>Pseudomonadota</taxon>
        <taxon>Alphaproteobacteria</taxon>
        <taxon>Hyphomicrobiales</taxon>
        <taxon>Phyllobacteriaceae</taxon>
        <taxon>Aquamicrobium</taxon>
    </lineage>
</organism>
<evidence type="ECO:0000313" key="1">
    <source>
        <dbReference type="EMBL" id="EXL09324.1"/>
    </source>
</evidence>
<dbReference type="EMBL" id="JENY01000007">
    <property type="protein sequence ID" value="EXL09324.1"/>
    <property type="molecule type" value="Genomic_DNA"/>
</dbReference>
<dbReference type="EMBL" id="SNZF01000006">
    <property type="protein sequence ID" value="TDR36160.1"/>
    <property type="molecule type" value="Genomic_DNA"/>
</dbReference>
<evidence type="ECO:0000313" key="2">
    <source>
        <dbReference type="EMBL" id="TDR36160.1"/>
    </source>
</evidence>
<dbReference type="HOGENOM" id="CLU_1575273_0_0_5"/>
<comment type="caution">
    <text evidence="1">The sequence shown here is derived from an EMBL/GenBank/DDBJ whole genome shotgun (WGS) entry which is preliminary data.</text>
</comment>
<dbReference type="Gene3D" id="3.10.50.30">
    <property type="entry name" value="Transcription elongation factor, GreA/GreB, C-terminal domain"/>
    <property type="match status" value="1"/>
</dbReference>
<gene>
    <name evidence="1" type="ORF">BG36_21990</name>
    <name evidence="2" type="ORF">DES43_10659</name>
</gene>
<keyword evidence="1" id="KW-0808">Transferase</keyword>
<dbReference type="GO" id="GO:0016301">
    <property type="term" value="F:kinase activity"/>
    <property type="evidence" value="ECO:0007669"/>
    <property type="project" value="UniProtKB-KW"/>
</dbReference>
<evidence type="ECO:0000313" key="4">
    <source>
        <dbReference type="Proteomes" id="UP000294958"/>
    </source>
</evidence>
<dbReference type="eggNOG" id="COG0782">
    <property type="taxonomic scope" value="Bacteria"/>
</dbReference>
<name>A0A011TCG6_9HYPH</name>
<dbReference type="PATRIC" id="fig|69279.3.peg.1316"/>
<dbReference type="GO" id="GO:0032784">
    <property type="term" value="P:regulation of DNA-templated transcription elongation"/>
    <property type="evidence" value="ECO:0007669"/>
    <property type="project" value="InterPro"/>
</dbReference>
<dbReference type="Proteomes" id="UP000294958">
    <property type="component" value="Unassembled WGS sequence"/>
</dbReference>
<keyword evidence="1" id="KW-0418">Kinase</keyword>
<reference evidence="2 4" key="2">
    <citation type="submission" date="2019-03" db="EMBL/GenBank/DDBJ databases">
        <title>Genomic Encyclopedia of Type Strains, Phase IV (KMG-IV): sequencing the most valuable type-strain genomes for metagenomic binning, comparative biology and taxonomic classification.</title>
        <authorList>
            <person name="Goeker M."/>
        </authorList>
    </citation>
    <scope>NUCLEOTIDE SEQUENCE [LARGE SCALE GENOMIC DNA]</scope>
    <source>
        <strain evidence="2 4">DSM 11603</strain>
    </source>
</reference>
<protein>
    <submittedName>
        <fullName evidence="1">Nucleoside diphosphate kinase</fullName>
    </submittedName>
</protein>
<dbReference type="RefSeq" id="WP_035024745.1">
    <property type="nucleotide sequence ID" value="NZ_KK073881.1"/>
</dbReference>
<dbReference type="AlphaFoldDB" id="A0A011TCG6"/>
<keyword evidence="4" id="KW-1185">Reference proteome</keyword>
<evidence type="ECO:0000313" key="3">
    <source>
        <dbReference type="Proteomes" id="UP000019849"/>
    </source>
</evidence>
<dbReference type="OrthoDB" id="7873913at2"/>
<dbReference type="STRING" id="69279.BG36_21990"/>
<dbReference type="GO" id="GO:0003677">
    <property type="term" value="F:DNA binding"/>
    <property type="evidence" value="ECO:0007669"/>
    <property type="project" value="InterPro"/>
</dbReference>
<dbReference type="Proteomes" id="UP000019849">
    <property type="component" value="Unassembled WGS sequence"/>
</dbReference>
<sequence length="169" mass="18147">MVTEPHFQLTTRDHAILQTMLERHRGPYDAFASLLERKVRESVICFSDDIPANVVTLNTRLTYLLDNIRHGPHTIVQDAADEDSGALPLHSLRGLALLGLAEGASLSLETADGGPALVQVLKIESQPEAQARAASHLAHNVVSFRPRRAAPVFPPAGIDPDDDPGPGAA</sequence>
<dbReference type="InterPro" id="IPR036953">
    <property type="entry name" value="GreA/GreB_C_sf"/>
</dbReference>